<dbReference type="Pfam" id="PF06966">
    <property type="entry name" value="DUF1295"/>
    <property type="match status" value="1"/>
</dbReference>
<dbReference type="Gene3D" id="1.20.120.1630">
    <property type="match status" value="1"/>
</dbReference>
<feature type="transmembrane region" description="Helical" evidence="1">
    <location>
        <begin position="226"/>
        <end position="245"/>
    </location>
</feature>
<keyword evidence="1" id="KW-0812">Transmembrane</keyword>
<feature type="transmembrane region" description="Helical" evidence="1">
    <location>
        <begin position="21"/>
        <end position="40"/>
    </location>
</feature>
<evidence type="ECO:0000313" key="3">
    <source>
        <dbReference type="Proteomes" id="UP000286100"/>
    </source>
</evidence>
<evidence type="ECO:0000256" key="1">
    <source>
        <dbReference type="SAM" id="Phobius"/>
    </source>
</evidence>
<gene>
    <name evidence="2" type="ORF">D3876_17495</name>
</gene>
<sequence>MNAHAQIEAEAAIADPRPRSAVSHGVGVAGLAGLFAWIAIARQFGMDGPNSALMAVFWCALPMVVWSLLVDRVHRNPSTGIDWSALPKPLSETLDISISKIAGLWATWGLIAVIYCIGRWYWEGGYQFSMSVLATVAPWLVGLSIPYVLWLDRRLKDPRDGAWIFGQWLAGQGVADPEKLYDHFRAWAVKAFFLAFMISIVPGGFGDFVRAPMAEILSGPVPMINWLITGMFVVDVMFATVGYALTMKPLDAHIRSANPYAAGWTAALICYPPFILMNPGGPLDHHKAAGDWAMWFANYPVLLVGTGLALVLLTAIYAWATVAFGLRFSNLTHRGILTHGPYAWTKHPAYLSKNLFWWLSLLPFFATSGSLVDAARNTAILAIVSGVYYWRARTEEAHLGQDPAYREYADWMERNGPIPRLIRRLTGRTPANLAPAE</sequence>
<feature type="transmembrane region" description="Helical" evidence="1">
    <location>
        <begin position="187"/>
        <end position="206"/>
    </location>
</feature>
<dbReference type="RefSeq" id="WP_119764690.1">
    <property type="nucleotide sequence ID" value="NZ_QYUM01000004.1"/>
</dbReference>
<comment type="caution">
    <text evidence="2">The sequence shown here is derived from an EMBL/GenBank/DDBJ whole genome shotgun (WGS) entry which is preliminary data.</text>
</comment>
<organism evidence="2 3">
    <name type="scientific">Sphingomonas cavernae</name>
    <dbReference type="NCBI Taxonomy" id="2320861"/>
    <lineage>
        <taxon>Bacteria</taxon>
        <taxon>Pseudomonadati</taxon>
        <taxon>Pseudomonadota</taxon>
        <taxon>Alphaproteobacteria</taxon>
        <taxon>Sphingomonadales</taxon>
        <taxon>Sphingomonadaceae</taxon>
        <taxon>Sphingomonas</taxon>
    </lineage>
</organism>
<feature type="transmembrane region" description="Helical" evidence="1">
    <location>
        <begin position="101"/>
        <end position="122"/>
    </location>
</feature>
<accession>A0A418W6M2</accession>
<feature type="transmembrane region" description="Helical" evidence="1">
    <location>
        <begin position="52"/>
        <end position="70"/>
    </location>
</feature>
<keyword evidence="1" id="KW-0472">Membrane</keyword>
<name>A0A418W6M2_9SPHN</name>
<dbReference type="AlphaFoldDB" id="A0A418W6M2"/>
<feature type="transmembrane region" description="Helical" evidence="1">
    <location>
        <begin position="128"/>
        <end position="150"/>
    </location>
</feature>
<dbReference type="InterPro" id="IPR010721">
    <property type="entry name" value="UstE-like"/>
</dbReference>
<keyword evidence="1" id="KW-1133">Transmembrane helix</keyword>
<reference evidence="2 3" key="1">
    <citation type="submission" date="2018-09" db="EMBL/GenBank/DDBJ databases">
        <authorList>
            <person name="Zhu H."/>
        </authorList>
    </citation>
    <scope>NUCLEOTIDE SEQUENCE [LARGE SCALE GENOMIC DNA]</scope>
    <source>
        <strain evidence="2 3">K2R01-6</strain>
    </source>
</reference>
<dbReference type="OrthoDB" id="7388137at2"/>
<feature type="transmembrane region" description="Helical" evidence="1">
    <location>
        <begin position="296"/>
        <end position="320"/>
    </location>
</feature>
<protein>
    <submittedName>
        <fullName evidence="2">DUF1295 domain-containing protein</fullName>
    </submittedName>
</protein>
<evidence type="ECO:0000313" key="2">
    <source>
        <dbReference type="EMBL" id="RJF85693.1"/>
    </source>
</evidence>
<dbReference type="Proteomes" id="UP000286100">
    <property type="component" value="Unassembled WGS sequence"/>
</dbReference>
<proteinExistence type="predicted"/>
<keyword evidence="3" id="KW-1185">Reference proteome</keyword>
<dbReference type="EMBL" id="QYUM01000004">
    <property type="protein sequence ID" value="RJF85693.1"/>
    <property type="molecule type" value="Genomic_DNA"/>
</dbReference>